<accession>A0A811U0U1</accession>
<organism evidence="2 3">
    <name type="scientific">Ceratitis capitata</name>
    <name type="common">Mediterranean fruit fly</name>
    <name type="synonym">Tephritis capitata</name>
    <dbReference type="NCBI Taxonomy" id="7213"/>
    <lineage>
        <taxon>Eukaryota</taxon>
        <taxon>Metazoa</taxon>
        <taxon>Ecdysozoa</taxon>
        <taxon>Arthropoda</taxon>
        <taxon>Hexapoda</taxon>
        <taxon>Insecta</taxon>
        <taxon>Pterygota</taxon>
        <taxon>Neoptera</taxon>
        <taxon>Endopterygota</taxon>
        <taxon>Diptera</taxon>
        <taxon>Brachycera</taxon>
        <taxon>Muscomorpha</taxon>
        <taxon>Tephritoidea</taxon>
        <taxon>Tephritidae</taxon>
        <taxon>Ceratitis</taxon>
        <taxon>Ceratitis</taxon>
    </lineage>
</organism>
<name>A0A811U0U1_CERCA</name>
<keyword evidence="3" id="KW-1185">Reference proteome</keyword>
<evidence type="ECO:0000256" key="1">
    <source>
        <dbReference type="SAM" id="Phobius"/>
    </source>
</evidence>
<proteinExistence type="predicted"/>
<gene>
    <name evidence="2" type="ORF">CCAP1982_LOCUS610</name>
</gene>
<sequence length="76" mass="8895">LTPNPLFAVNASNFKELSRHMLLLIVVVTAIQIFGVSFTYRCYCRQNRPMTTWEKYLKQNKSQTIAKLLQDSRVKM</sequence>
<evidence type="ECO:0000313" key="3">
    <source>
        <dbReference type="Proteomes" id="UP000606786"/>
    </source>
</evidence>
<keyword evidence="1" id="KW-0812">Transmembrane</keyword>
<protein>
    <submittedName>
        <fullName evidence="2">(Mediterranean fruit fly) hypothetical protein</fullName>
    </submittedName>
</protein>
<feature type="non-terminal residue" evidence="2">
    <location>
        <position position="76"/>
    </location>
</feature>
<keyword evidence="1" id="KW-0472">Membrane</keyword>
<feature type="non-terminal residue" evidence="2">
    <location>
        <position position="1"/>
    </location>
</feature>
<dbReference type="Proteomes" id="UP000606786">
    <property type="component" value="Unassembled WGS sequence"/>
</dbReference>
<comment type="caution">
    <text evidence="2">The sequence shown here is derived from an EMBL/GenBank/DDBJ whole genome shotgun (WGS) entry which is preliminary data.</text>
</comment>
<dbReference type="AlphaFoldDB" id="A0A811U0U1"/>
<reference evidence="2" key="1">
    <citation type="submission" date="2020-11" db="EMBL/GenBank/DDBJ databases">
        <authorList>
            <person name="Whitehead M."/>
        </authorList>
    </citation>
    <scope>NUCLEOTIDE SEQUENCE</scope>
    <source>
        <strain evidence="2">EGII</strain>
    </source>
</reference>
<feature type="transmembrane region" description="Helical" evidence="1">
    <location>
        <begin position="20"/>
        <end position="40"/>
    </location>
</feature>
<keyword evidence="1" id="KW-1133">Transmembrane helix</keyword>
<evidence type="ECO:0000313" key="2">
    <source>
        <dbReference type="EMBL" id="CAD6991697.1"/>
    </source>
</evidence>
<dbReference type="EMBL" id="CAJHJT010000001">
    <property type="protein sequence ID" value="CAD6991697.1"/>
    <property type="molecule type" value="Genomic_DNA"/>
</dbReference>